<keyword evidence="3" id="KW-1185">Reference proteome</keyword>
<dbReference type="Pfam" id="PF03551">
    <property type="entry name" value="PadR"/>
    <property type="match status" value="1"/>
</dbReference>
<reference evidence="2 3" key="1">
    <citation type="journal article" date="2019" name="Int. J. Syst. Evol. Microbiol.">
        <title>The Global Catalogue of Microorganisms (GCM) 10K type strain sequencing project: providing services to taxonomists for standard genome sequencing and annotation.</title>
        <authorList>
            <consortium name="The Broad Institute Genomics Platform"/>
            <consortium name="The Broad Institute Genome Sequencing Center for Infectious Disease"/>
            <person name="Wu L."/>
            <person name="Ma J."/>
        </authorList>
    </citation>
    <scope>NUCLEOTIDE SEQUENCE [LARGE SCALE GENOMIC DNA]</scope>
    <source>
        <strain evidence="2 3">JCM 12393</strain>
    </source>
</reference>
<dbReference type="EMBL" id="BAAAKJ010000381">
    <property type="protein sequence ID" value="GAA1410140.1"/>
    <property type="molecule type" value="Genomic_DNA"/>
</dbReference>
<proteinExistence type="predicted"/>
<comment type="caution">
    <text evidence="2">The sequence shown here is derived from an EMBL/GenBank/DDBJ whole genome shotgun (WGS) entry which is preliminary data.</text>
</comment>
<dbReference type="InterPro" id="IPR036390">
    <property type="entry name" value="WH_DNA-bd_sf"/>
</dbReference>
<sequence>MGARTPVRTQAHDDGKASTVLTLAILGFLYDEPLHGYQLKSLITGLTGHVRPVSDGALYPAITRLEKAGLLHRRSEPGSGAVPRQVLELTAGGRAELERRLADPEEVEISDQIRFFTVAAFLDRLDDPARQAAVLRRRLAFLEAPSSFFHDAEGRPVTAERERNPFRRGMLLVARASGAAERAWLKETIAELARVAPNA</sequence>
<organism evidence="2 3">
    <name type="scientific">Kitasatospora putterlickiae</name>
    <dbReference type="NCBI Taxonomy" id="221725"/>
    <lineage>
        <taxon>Bacteria</taxon>
        <taxon>Bacillati</taxon>
        <taxon>Actinomycetota</taxon>
        <taxon>Actinomycetes</taxon>
        <taxon>Kitasatosporales</taxon>
        <taxon>Streptomycetaceae</taxon>
        <taxon>Kitasatospora</taxon>
    </lineage>
</organism>
<name>A0ABN1YHJ8_9ACTN</name>
<evidence type="ECO:0000313" key="2">
    <source>
        <dbReference type="EMBL" id="GAA1410140.1"/>
    </source>
</evidence>
<dbReference type="PANTHER" id="PTHR33169">
    <property type="entry name" value="PADR-FAMILY TRANSCRIPTIONAL REGULATOR"/>
    <property type="match status" value="1"/>
</dbReference>
<dbReference type="Gene3D" id="1.10.10.10">
    <property type="entry name" value="Winged helix-like DNA-binding domain superfamily/Winged helix DNA-binding domain"/>
    <property type="match status" value="1"/>
</dbReference>
<evidence type="ECO:0000313" key="3">
    <source>
        <dbReference type="Proteomes" id="UP001499863"/>
    </source>
</evidence>
<feature type="domain" description="Transcription regulator PadR N-terminal" evidence="1">
    <location>
        <begin position="25"/>
        <end position="98"/>
    </location>
</feature>
<dbReference type="InterPro" id="IPR036388">
    <property type="entry name" value="WH-like_DNA-bd_sf"/>
</dbReference>
<dbReference type="Proteomes" id="UP001499863">
    <property type="component" value="Unassembled WGS sequence"/>
</dbReference>
<dbReference type="InterPro" id="IPR052509">
    <property type="entry name" value="Metal_resp_DNA-bind_regulator"/>
</dbReference>
<gene>
    <name evidence="2" type="ORF">GCM10009639_60900</name>
</gene>
<protein>
    <submittedName>
        <fullName evidence="2">PadR family transcriptional regulator</fullName>
    </submittedName>
</protein>
<dbReference type="PANTHER" id="PTHR33169:SF26">
    <property type="entry name" value="CONSERVED PROTEIN"/>
    <property type="match status" value="1"/>
</dbReference>
<evidence type="ECO:0000259" key="1">
    <source>
        <dbReference type="Pfam" id="PF03551"/>
    </source>
</evidence>
<dbReference type="SUPFAM" id="SSF46785">
    <property type="entry name" value="Winged helix' DNA-binding domain"/>
    <property type="match status" value="1"/>
</dbReference>
<accession>A0ABN1YHJ8</accession>
<dbReference type="InterPro" id="IPR005149">
    <property type="entry name" value="Tscrpt_reg_PadR_N"/>
</dbReference>